<keyword evidence="4" id="KW-1185">Reference proteome</keyword>
<keyword evidence="1" id="KW-0812">Transmembrane</keyword>
<sequence length="152" mass="17517">MIRILQLTLPILQKAVPFGLLFALIISFITRKKTIRFFLFYFYLFVLSYITIFSRTPRPIQIDLMPFSTLSVLPDNLIYYFENMALFIPLGFFLALLTKRKSREIIFIGFLVSLGIEITQVVFSLGYGQMDDLIANTLGTAIGVLCTRFVKH</sequence>
<organism evidence="3 4">
    <name type="scientific">Intestinibaculum porci</name>
    <dbReference type="NCBI Taxonomy" id="2487118"/>
    <lineage>
        <taxon>Bacteria</taxon>
        <taxon>Bacillati</taxon>
        <taxon>Bacillota</taxon>
        <taxon>Erysipelotrichia</taxon>
        <taxon>Erysipelotrichales</taxon>
        <taxon>Erysipelotrichaceae</taxon>
        <taxon>Intestinibaculum</taxon>
    </lineage>
</organism>
<dbReference type="Pfam" id="PF04892">
    <property type="entry name" value="VanZ"/>
    <property type="match status" value="1"/>
</dbReference>
<dbReference type="InParanoid" id="A0A3G9J455"/>
<dbReference type="KEGG" id="ebm:SG0102_08710"/>
<evidence type="ECO:0000259" key="2">
    <source>
        <dbReference type="Pfam" id="PF04892"/>
    </source>
</evidence>
<name>A0A3G9J455_9FIRM</name>
<dbReference type="AlphaFoldDB" id="A0A3G9J455"/>
<dbReference type="InterPro" id="IPR006976">
    <property type="entry name" value="VanZ-like"/>
</dbReference>
<dbReference type="OrthoDB" id="1641496at2"/>
<protein>
    <recommendedName>
        <fullName evidence="2">VanZ-like domain-containing protein</fullName>
    </recommendedName>
</protein>
<dbReference type="PANTHER" id="PTHR36834:SF2">
    <property type="entry name" value="MEMBRANE PROTEIN"/>
    <property type="match status" value="1"/>
</dbReference>
<gene>
    <name evidence="3" type="ORF">SG0102_08710</name>
</gene>
<keyword evidence="1" id="KW-1133">Transmembrane helix</keyword>
<feature type="domain" description="VanZ-like" evidence="2">
    <location>
        <begin position="40"/>
        <end position="150"/>
    </location>
</feature>
<feature type="transmembrane region" description="Helical" evidence="1">
    <location>
        <begin position="105"/>
        <end position="127"/>
    </location>
</feature>
<dbReference type="EMBL" id="AP019309">
    <property type="protein sequence ID" value="BBH25937.1"/>
    <property type="molecule type" value="Genomic_DNA"/>
</dbReference>
<dbReference type="RefSeq" id="WP_125118854.1">
    <property type="nucleotide sequence ID" value="NZ_AP019309.1"/>
</dbReference>
<evidence type="ECO:0000256" key="1">
    <source>
        <dbReference type="SAM" id="Phobius"/>
    </source>
</evidence>
<dbReference type="PANTHER" id="PTHR36834">
    <property type="entry name" value="MEMBRANE PROTEIN-RELATED"/>
    <property type="match status" value="1"/>
</dbReference>
<dbReference type="Proteomes" id="UP000268059">
    <property type="component" value="Chromosome"/>
</dbReference>
<evidence type="ECO:0000313" key="4">
    <source>
        <dbReference type="Proteomes" id="UP000268059"/>
    </source>
</evidence>
<dbReference type="InterPro" id="IPR053150">
    <property type="entry name" value="Teicoplanin_resist-assoc"/>
</dbReference>
<feature type="transmembrane region" description="Helical" evidence="1">
    <location>
        <begin position="77"/>
        <end position="98"/>
    </location>
</feature>
<accession>A0A3G9J455</accession>
<feature type="transmembrane region" description="Helical" evidence="1">
    <location>
        <begin position="37"/>
        <end position="57"/>
    </location>
</feature>
<proteinExistence type="predicted"/>
<feature type="transmembrane region" description="Helical" evidence="1">
    <location>
        <begin position="12"/>
        <end position="30"/>
    </location>
</feature>
<keyword evidence="1" id="KW-0472">Membrane</keyword>
<reference evidence="3 4" key="1">
    <citation type="submission" date="2018-11" db="EMBL/GenBank/DDBJ databases">
        <title>Novel Erysipelotrichaceae bacterium isolated from small intestine of a swine.</title>
        <authorList>
            <person name="Kim J.S."/>
            <person name="Choe H."/>
            <person name="Lee Y.R."/>
            <person name="Kim K.M."/>
            <person name="Park D.S."/>
        </authorList>
    </citation>
    <scope>NUCLEOTIDE SEQUENCE [LARGE SCALE GENOMIC DNA]</scope>
    <source>
        <strain evidence="3 4">SG0102</strain>
    </source>
</reference>
<evidence type="ECO:0000313" key="3">
    <source>
        <dbReference type="EMBL" id="BBH25937.1"/>
    </source>
</evidence>